<evidence type="ECO:0000313" key="1">
    <source>
        <dbReference type="EMBL" id="NSL90658.1"/>
    </source>
</evidence>
<dbReference type="Pfam" id="PF07484">
    <property type="entry name" value="Collar"/>
    <property type="match status" value="1"/>
</dbReference>
<reference evidence="1" key="1">
    <citation type="submission" date="2020-05" db="EMBL/GenBank/DDBJ databases">
        <title>Chitinophaga laudate sp. nov., isolated from a tropical peat swamp.</title>
        <authorList>
            <person name="Goh C.B.S."/>
            <person name="Lee M.S."/>
            <person name="Parimannan S."/>
            <person name="Pasbakhsh P."/>
            <person name="Yule C.M."/>
            <person name="Rajandas H."/>
            <person name="Loke S."/>
            <person name="Croft L."/>
            <person name="Tan J.B.L."/>
        </authorList>
    </citation>
    <scope>NUCLEOTIDE SEQUENCE</scope>
    <source>
        <strain evidence="1">Mgbs1</strain>
    </source>
</reference>
<comment type="caution">
    <text evidence="1">The sequence shown here is derived from an EMBL/GenBank/DDBJ whole genome shotgun (WGS) entry which is preliminary data.</text>
</comment>
<dbReference type="OrthoDB" id="9810174at2"/>
<sequence>MATPYIGQIKMFAGNFPPKDWAFCQGQLLLIAEYEPLFNLIGTTYGGDGENTFALPDLQGRIPIGSGTLKYQLGTTTLTETYTLGQKLGSETHTLTPQQLPTHSHGITGGLAIKALGENPGNSTSPAAHYPAIHTTTQLYSKTRHASAKLAPLTVNAGPTAGSMMQVDYTGGYQPYSLLKPYLTINFIISLFGVYPQPV</sequence>
<dbReference type="EMBL" id="RIAR02000001">
    <property type="protein sequence ID" value="NSL90658.1"/>
    <property type="molecule type" value="Genomic_DNA"/>
</dbReference>
<keyword evidence="2" id="KW-1185">Reference proteome</keyword>
<dbReference type="Gene3D" id="3.90.1340.10">
    <property type="entry name" value="Phage tail collar domain"/>
    <property type="match status" value="1"/>
</dbReference>
<protein>
    <submittedName>
        <fullName evidence="1">Phage tail protein</fullName>
    </submittedName>
</protein>
<dbReference type="Proteomes" id="UP000281028">
    <property type="component" value="Unassembled WGS sequence"/>
</dbReference>
<organism evidence="1 2">
    <name type="scientific">Chitinophaga solisilvae</name>
    <dbReference type="NCBI Taxonomy" id="1233460"/>
    <lineage>
        <taxon>Bacteria</taxon>
        <taxon>Pseudomonadati</taxon>
        <taxon>Bacteroidota</taxon>
        <taxon>Chitinophagia</taxon>
        <taxon>Chitinophagales</taxon>
        <taxon>Chitinophagaceae</taxon>
        <taxon>Chitinophaga</taxon>
    </lineage>
</organism>
<dbReference type="SUPFAM" id="SSF88874">
    <property type="entry name" value="Receptor-binding domain of short tail fibre protein gp12"/>
    <property type="match status" value="1"/>
</dbReference>
<proteinExistence type="predicted"/>
<name>A0A3S1AVP9_9BACT</name>
<gene>
    <name evidence="1" type="ORF">ECE50_027800</name>
</gene>
<dbReference type="AlphaFoldDB" id="A0A3S1AVP9"/>
<evidence type="ECO:0000313" key="2">
    <source>
        <dbReference type="Proteomes" id="UP000281028"/>
    </source>
</evidence>
<dbReference type="InterPro" id="IPR011083">
    <property type="entry name" value="Phage_tail_collar_dom"/>
</dbReference>
<dbReference type="InterPro" id="IPR037053">
    <property type="entry name" value="Phage_tail_collar_dom_sf"/>
</dbReference>
<accession>A0A3S1AVP9</accession>